<dbReference type="InterPro" id="IPR001460">
    <property type="entry name" value="PCN-bd_Tpept"/>
</dbReference>
<sequence length="772" mass="84688">MKRCFENKKKWGKGLLAATFTVLGLRLLPYLAPVKAQDLIQNDRAIEFRDRHGLPLGTLLSRNQDHTAVVPLDQIAPEFLQAIIAAEDGRFYQHGPLDWIALGRAGLEALDARQMVSGASTITMQLARMVDPTPPTVSGKLQEIWLAWRMGAGMNRDQILHAYVNRLPMGGNLYGVEAAAQAYFGSSAKNLNLAQASLLAAIPNHPNQLNPYEHWANLKRRQRYVLEQMRRDGYLDAAQVERTAAEQVTLRPRSSDLLAAPHFLFWVSPQLPPDPPAQVITTLDRDLQAYVQAQAQAIVQTLAAHQVTQAAALVVDNASGEVLAYVGSTDYFQESTLGRNDGVQALRQPGSTLKPFLYQLALDRGLLRPNSILADVPTAYAIPEGRIYQPLDYHQQFLGPVRVRLALANSLNIPAVRLLERVTVPAFLDHLRSLQFEHLTQDPEFYGLGLALGSGEVSLWELARAYLTLAQQGTPQTLRVLPGASPTPPAQPPSPTWAFIADVLSDRYARAQSFGVDSVLSLPFPAAVKTGTSSDYRDTWTIGFTRDYTVATWVGNFDGSPMRNVSGVTGSAPLWHWIMLHLHSQRDPLAFDPPAGWVQRPICALTGKRPTSGCTPVVQEYLNEAALAGYQRGEAAFLETAAGVGRSPSGSEFPAQYDRWLAQHSALGAAQDLKIVSPQPGGVYLLSGPGSSPPPQLEFRVQGGDRLSSPLQWVLNGEPVGLQREPAFFWSLQPGDWTLQVSAGDKIDQVRFQVLEEPFQPDRRGFSLGDAP</sequence>
<dbReference type="Pfam" id="PF00912">
    <property type="entry name" value="Transgly"/>
    <property type="match status" value="1"/>
</dbReference>
<evidence type="ECO:0000259" key="9">
    <source>
        <dbReference type="Pfam" id="PF00905"/>
    </source>
</evidence>
<keyword evidence="13" id="KW-1185">Reference proteome</keyword>
<feature type="domain" description="Penicillin-binding protein transpeptidase" evidence="9">
    <location>
        <begin position="311"/>
        <end position="546"/>
    </location>
</feature>
<dbReference type="GO" id="GO:0006508">
    <property type="term" value="P:proteolysis"/>
    <property type="evidence" value="ECO:0007669"/>
    <property type="project" value="UniProtKB-KW"/>
</dbReference>
<gene>
    <name evidence="12" type="primary">pbpC</name>
    <name evidence="12" type="ORF">QQ91_0011840</name>
</gene>
<dbReference type="Pfam" id="PF00905">
    <property type="entry name" value="Transpeptidase"/>
    <property type="match status" value="1"/>
</dbReference>
<evidence type="ECO:0000256" key="3">
    <source>
        <dbReference type="ARBA" id="ARBA00022676"/>
    </source>
</evidence>
<feature type="domain" description="Glycosyl transferase family 51" evidence="10">
    <location>
        <begin position="58"/>
        <end position="229"/>
    </location>
</feature>
<accession>A0ABD4T4R3</accession>
<keyword evidence="1" id="KW-0121">Carboxypeptidase</keyword>
<feature type="domain" description="Penicillin-binding C-terminal" evidence="11">
    <location>
        <begin position="665"/>
        <end position="751"/>
    </location>
</feature>
<keyword evidence="2" id="KW-0645">Protease</keyword>
<protein>
    <submittedName>
        <fullName evidence="12">Penicillin-binding protein 1C</fullName>
    </submittedName>
</protein>
<dbReference type="InterPro" id="IPR011815">
    <property type="entry name" value="PBP_1c"/>
</dbReference>
<evidence type="ECO:0000259" key="11">
    <source>
        <dbReference type="Pfam" id="PF06832"/>
    </source>
</evidence>
<dbReference type="SUPFAM" id="SSF56601">
    <property type="entry name" value="beta-lactamase/transpeptidase-like"/>
    <property type="match status" value="1"/>
</dbReference>
<keyword evidence="4" id="KW-0808">Transferase</keyword>
<dbReference type="InterPro" id="IPR012338">
    <property type="entry name" value="Beta-lactam/transpept-like"/>
</dbReference>
<keyword evidence="6" id="KW-0511">Multifunctional enzyme</keyword>
<dbReference type="EMBL" id="JTHE03000062">
    <property type="protein sequence ID" value="MCM1983509.1"/>
    <property type="molecule type" value="Genomic_DNA"/>
</dbReference>
<dbReference type="Gene3D" id="1.10.3810.10">
    <property type="entry name" value="Biosynthetic peptidoglycan transglycosylase-like"/>
    <property type="match status" value="1"/>
</dbReference>
<reference evidence="12 13" key="1">
    <citation type="journal article" date="2015" name="Genome Announc.">
        <title>Draft Genome Sequence of Filamentous Marine Cyanobacterium Lyngbya confervoides Strain BDU141951.</title>
        <authorList>
            <person name="Chandrababunaidu M.M."/>
            <person name="Sen D."/>
            <person name="Tripathy S."/>
        </authorList>
    </citation>
    <scope>NUCLEOTIDE SEQUENCE [LARGE SCALE GENOMIC DNA]</scope>
    <source>
        <strain evidence="12 13">BDU141951</strain>
    </source>
</reference>
<dbReference type="RefSeq" id="WP_166282286.1">
    <property type="nucleotide sequence ID" value="NZ_JTHE03000062.1"/>
</dbReference>
<organism evidence="12 13">
    <name type="scientific">Lyngbya confervoides BDU141951</name>
    <dbReference type="NCBI Taxonomy" id="1574623"/>
    <lineage>
        <taxon>Bacteria</taxon>
        <taxon>Bacillati</taxon>
        <taxon>Cyanobacteriota</taxon>
        <taxon>Cyanophyceae</taxon>
        <taxon>Oscillatoriophycideae</taxon>
        <taxon>Oscillatoriales</taxon>
        <taxon>Microcoleaceae</taxon>
        <taxon>Lyngbya</taxon>
    </lineage>
</organism>
<dbReference type="InterPro" id="IPR036950">
    <property type="entry name" value="PBP_transglycosylase"/>
</dbReference>
<comment type="catalytic activity">
    <reaction evidence="8">
        <text>[GlcNAc-(1-&gt;4)-Mur2Ac(oyl-L-Ala-gamma-D-Glu-L-Lys-D-Ala-D-Ala)](n)-di-trans,octa-cis-undecaprenyl diphosphate + beta-D-GlcNAc-(1-&gt;4)-Mur2Ac(oyl-L-Ala-gamma-D-Glu-L-Lys-D-Ala-D-Ala)-di-trans,octa-cis-undecaprenyl diphosphate = [GlcNAc-(1-&gt;4)-Mur2Ac(oyl-L-Ala-gamma-D-Glu-L-Lys-D-Ala-D-Ala)](n+1)-di-trans,octa-cis-undecaprenyl diphosphate + di-trans,octa-cis-undecaprenyl diphosphate + H(+)</text>
        <dbReference type="Rhea" id="RHEA:23708"/>
        <dbReference type="Rhea" id="RHEA-COMP:9602"/>
        <dbReference type="Rhea" id="RHEA-COMP:9603"/>
        <dbReference type="ChEBI" id="CHEBI:15378"/>
        <dbReference type="ChEBI" id="CHEBI:58405"/>
        <dbReference type="ChEBI" id="CHEBI:60033"/>
        <dbReference type="ChEBI" id="CHEBI:78435"/>
        <dbReference type="EC" id="2.4.99.28"/>
    </reaction>
</comment>
<evidence type="ECO:0000256" key="1">
    <source>
        <dbReference type="ARBA" id="ARBA00022645"/>
    </source>
</evidence>
<evidence type="ECO:0000256" key="8">
    <source>
        <dbReference type="ARBA" id="ARBA00049902"/>
    </source>
</evidence>
<keyword evidence="5" id="KW-0378">Hydrolase</keyword>
<dbReference type="AlphaFoldDB" id="A0ABD4T4R3"/>
<dbReference type="InterPro" id="IPR001264">
    <property type="entry name" value="Glyco_trans_51"/>
</dbReference>
<dbReference type="GO" id="GO:0008955">
    <property type="term" value="F:peptidoglycan glycosyltransferase activity"/>
    <property type="evidence" value="ECO:0007669"/>
    <property type="project" value="UniProtKB-EC"/>
</dbReference>
<dbReference type="PANTHER" id="PTHR32282:SF15">
    <property type="entry name" value="PENICILLIN-BINDING PROTEIN 1C"/>
    <property type="match status" value="1"/>
</dbReference>
<dbReference type="PANTHER" id="PTHR32282">
    <property type="entry name" value="BINDING PROTEIN TRANSPEPTIDASE, PUTATIVE-RELATED"/>
    <property type="match status" value="1"/>
</dbReference>
<evidence type="ECO:0000256" key="2">
    <source>
        <dbReference type="ARBA" id="ARBA00022670"/>
    </source>
</evidence>
<comment type="caution">
    <text evidence="12">The sequence shown here is derived from an EMBL/GenBank/DDBJ whole genome shotgun (WGS) entry which is preliminary data.</text>
</comment>
<dbReference type="InterPro" id="IPR050396">
    <property type="entry name" value="Glycosyltr_51/Transpeptidase"/>
</dbReference>
<evidence type="ECO:0000259" key="10">
    <source>
        <dbReference type="Pfam" id="PF00912"/>
    </source>
</evidence>
<comment type="catalytic activity">
    <reaction evidence="7">
        <text>Preferential cleavage: (Ac)2-L-Lys-D-Ala-|-D-Ala. Also transpeptidation of peptidyl-alanyl moieties that are N-acyl substituents of D-alanine.</text>
        <dbReference type="EC" id="3.4.16.4"/>
    </reaction>
</comment>
<dbReference type="SUPFAM" id="SSF53955">
    <property type="entry name" value="Lysozyme-like"/>
    <property type="match status" value="1"/>
</dbReference>
<evidence type="ECO:0000313" key="13">
    <source>
        <dbReference type="Proteomes" id="UP000031561"/>
    </source>
</evidence>
<evidence type="ECO:0000256" key="4">
    <source>
        <dbReference type="ARBA" id="ARBA00022679"/>
    </source>
</evidence>
<keyword evidence="3" id="KW-0328">Glycosyltransferase</keyword>
<dbReference type="Gene3D" id="3.40.710.10">
    <property type="entry name" value="DD-peptidase/beta-lactamase superfamily"/>
    <property type="match status" value="1"/>
</dbReference>
<name>A0ABD4T4R3_9CYAN</name>
<proteinExistence type="predicted"/>
<dbReference type="GO" id="GO:0009002">
    <property type="term" value="F:serine-type D-Ala-D-Ala carboxypeptidase activity"/>
    <property type="evidence" value="ECO:0007669"/>
    <property type="project" value="UniProtKB-EC"/>
</dbReference>
<evidence type="ECO:0000256" key="5">
    <source>
        <dbReference type="ARBA" id="ARBA00022801"/>
    </source>
</evidence>
<evidence type="ECO:0000256" key="7">
    <source>
        <dbReference type="ARBA" id="ARBA00034000"/>
    </source>
</evidence>
<dbReference type="InterPro" id="IPR023346">
    <property type="entry name" value="Lysozyme-like_dom_sf"/>
</dbReference>
<evidence type="ECO:0000313" key="12">
    <source>
        <dbReference type="EMBL" id="MCM1983509.1"/>
    </source>
</evidence>
<dbReference type="Pfam" id="PF06832">
    <property type="entry name" value="BiPBP_C"/>
    <property type="match status" value="1"/>
</dbReference>
<dbReference type="InterPro" id="IPR009647">
    <property type="entry name" value="PBP_C"/>
</dbReference>
<dbReference type="Proteomes" id="UP000031561">
    <property type="component" value="Unassembled WGS sequence"/>
</dbReference>
<evidence type="ECO:0000256" key="6">
    <source>
        <dbReference type="ARBA" id="ARBA00023268"/>
    </source>
</evidence>
<dbReference type="NCBIfam" id="TIGR02073">
    <property type="entry name" value="PBP_1c"/>
    <property type="match status" value="1"/>
</dbReference>